<gene>
    <name evidence="1" type="ORF">ETH_00043440</name>
</gene>
<keyword evidence="2" id="KW-1185">Reference proteome</keyword>
<reference evidence="1" key="2">
    <citation type="submission" date="2013-10" db="EMBL/GenBank/DDBJ databases">
        <authorList>
            <person name="Aslett M."/>
        </authorList>
    </citation>
    <scope>NUCLEOTIDE SEQUENCE [LARGE SCALE GENOMIC DNA]</scope>
    <source>
        <strain evidence="1">Houghton</strain>
    </source>
</reference>
<dbReference type="AlphaFoldDB" id="U6L3N9"/>
<dbReference type="Proteomes" id="UP000030747">
    <property type="component" value="Unassembled WGS sequence"/>
</dbReference>
<name>U6L3N9_EIMTE</name>
<reference evidence="1" key="1">
    <citation type="submission" date="2013-10" db="EMBL/GenBank/DDBJ databases">
        <title>Genomic analysis of the causative agents of coccidiosis in chickens.</title>
        <authorList>
            <person name="Reid A.J."/>
            <person name="Blake D."/>
            <person name="Billington K."/>
            <person name="Browne H."/>
            <person name="Dunn M."/>
            <person name="Hung S."/>
            <person name="Kawahara F."/>
            <person name="Miranda-Saavedra D."/>
            <person name="Mourier T."/>
            <person name="Nagra H."/>
            <person name="Otto T.D."/>
            <person name="Rawlings N."/>
            <person name="Sanchez A."/>
            <person name="Sanders M."/>
            <person name="Subramaniam C."/>
            <person name="Tay Y."/>
            <person name="Dear P."/>
            <person name="Doerig C."/>
            <person name="Gruber A."/>
            <person name="Parkinson J."/>
            <person name="Shirley M."/>
            <person name="Wan K.L."/>
            <person name="Berriman M."/>
            <person name="Tomley F."/>
            <person name="Pain A."/>
        </authorList>
    </citation>
    <scope>NUCLEOTIDE SEQUENCE [LARGE SCALE GENOMIC DNA]</scope>
    <source>
        <strain evidence="1">Houghton</strain>
    </source>
</reference>
<accession>U6L3N9</accession>
<dbReference type="RefSeq" id="XP_013235534.1">
    <property type="nucleotide sequence ID" value="XM_013380080.1"/>
</dbReference>
<sequence length="154" mass="17694">RPADAFPNILTALDMRMRIHQNRDCEPVQDLVLALGCVQHQGGRLREALEAYKEVYFFRSKTLGPQHPDTLTVQQLLSMLEADLFRAVERKELQRSSSKELLPLFDFEEIQEKKIKSFQDLPSSFRQPLAPSLEAFKRQQTAEEVRALPLGGED</sequence>
<evidence type="ECO:0000313" key="1">
    <source>
        <dbReference type="EMBL" id="CDJ44786.1"/>
    </source>
</evidence>
<dbReference type="EMBL" id="HG677638">
    <property type="protein sequence ID" value="CDJ44786.1"/>
    <property type="molecule type" value="Genomic_DNA"/>
</dbReference>
<dbReference type="InterPro" id="IPR011990">
    <property type="entry name" value="TPR-like_helical_dom_sf"/>
</dbReference>
<protein>
    <submittedName>
        <fullName evidence="1">Formin homology 2 domain-containing protein, putative</fullName>
    </submittedName>
</protein>
<dbReference type="GeneID" id="25257727"/>
<proteinExistence type="predicted"/>
<dbReference type="VEuPathDB" id="ToxoDB:ETH2_0915400"/>
<feature type="non-terminal residue" evidence="1">
    <location>
        <position position="1"/>
    </location>
</feature>
<organism evidence="1 2">
    <name type="scientific">Eimeria tenella</name>
    <name type="common">Coccidian parasite</name>
    <dbReference type="NCBI Taxonomy" id="5802"/>
    <lineage>
        <taxon>Eukaryota</taxon>
        <taxon>Sar</taxon>
        <taxon>Alveolata</taxon>
        <taxon>Apicomplexa</taxon>
        <taxon>Conoidasida</taxon>
        <taxon>Coccidia</taxon>
        <taxon>Eucoccidiorida</taxon>
        <taxon>Eimeriorina</taxon>
        <taxon>Eimeriidae</taxon>
        <taxon>Eimeria</taxon>
    </lineage>
</organism>
<dbReference type="VEuPathDB" id="ToxoDB:ETH_00043440"/>
<dbReference type="Gene3D" id="1.25.40.10">
    <property type="entry name" value="Tetratricopeptide repeat domain"/>
    <property type="match status" value="1"/>
</dbReference>
<evidence type="ECO:0000313" key="2">
    <source>
        <dbReference type="Proteomes" id="UP000030747"/>
    </source>
</evidence>
<dbReference type="OrthoDB" id="346405at2759"/>